<dbReference type="AlphaFoldDB" id="A0A9Q0YHZ1"/>
<dbReference type="EMBL" id="JAIZAY010000108">
    <property type="protein sequence ID" value="KAJ8019021.1"/>
    <property type="molecule type" value="Genomic_DNA"/>
</dbReference>
<gene>
    <name evidence="1" type="ORF">HOLleu_42651</name>
</gene>
<evidence type="ECO:0000313" key="2">
    <source>
        <dbReference type="Proteomes" id="UP001152320"/>
    </source>
</evidence>
<sequence>MSQMYQQASPIVMTYTMPVTHKMAYTLSALEDGLDHRLMCSVICLSMEEAG</sequence>
<dbReference type="Proteomes" id="UP001152320">
    <property type="component" value="Unassembled WGS sequence"/>
</dbReference>
<protein>
    <submittedName>
        <fullName evidence="1">Uncharacterized protein</fullName>
    </submittedName>
</protein>
<accession>A0A9Q0YHZ1</accession>
<keyword evidence="2" id="KW-1185">Reference proteome</keyword>
<comment type="caution">
    <text evidence="1">The sequence shown here is derived from an EMBL/GenBank/DDBJ whole genome shotgun (WGS) entry which is preliminary data.</text>
</comment>
<proteinExistence type="predicted"/>
<reference evidence="1" key="1">
    <citation type="submission" date="2021-10" db="EMBL/GenBank/DDBJ databases">
        <title>Tropical sea cucumber genome reveals ecological adaptation and Cuvierian tubules defense mechanism.</title>
        <authorList>
            <person name="Chen T."/>
        </authorList>
    </citation>
    <scope>NUCLEOTIDE SEQUENCE</scope>
    <source>
        <strain evidence="1">Nanhai2018</strain>
        <tissue evidence="1">Muscle</tissue>
    </source>
</reference>
<name>A0A9Q0YHZ1_HOLLE</name>
<evidence type="ECO:0000313" key="1">
    <source>
        <dbReference type="EMBL" id="KAJ8019021.1"/>
    </source>
</evidence>
<organism evidence="1 2">
    <name type="scientific">Holothuria leucospilota</name>
    <name type="common">Black long sea cucumber</name>
    <name type="synonym">Mertensiothuria leucospilota</name>
    <dbReference type="NCBI Taxonomy" id="206669"/>
    <lineage>
        <taxon>Eukaryota</taxon>
        <taxon>Metazoa</taxon>
        <taxon>Echinodermata</taxon>
        <taxon>Eleutherozoa</taxon>
        <taxon>Echinozoa</taxon>
        <taxon>Holothuroidea</taxon>
        <taxon>Aspidochirotacea</taxon>
        <taxon>Aspidochirotida</taxon>
        <taxon>Holothuriidae</taxon>
        <taxon>Holothuria</taxon>
    </lineage>
</organism>